<dbReference type="AlphaFoldDB" id="A0A2V4YH53"/>
<keyword evidence="3" id="KW-1185">Reference proteome</keyword>
<proteinExistence type="predicted"/>
<gene>
    <name evidence="2" type="ORF">DFQ11_101675</name>
</gene>
<reference evidence="2 3" key="1">
    <citation type="submission" date="2018-06" db="EMBL/GenBank/DDBJ databases">
        <title>Genomic Encyclopedia of Type Strains, Phase III (KMG-III): the genomes of soil and plant-associated and newly described type strains.</title>
        <authorList>
            <person name="Whitman W."/>
        </authorList>
    </citation>
    <scope>NUCLEOTIDE SEQUENCE [LARGE SCALE GENOMIC DNA]</scope>
    <source>
        <strain evidence="2 3">CECT 7945</strain>
    </source>
</reference>
<feature type="chain" id="PRO_5015887914" evidence="1">
    <location>
        <begin position="32"/>
        <end position="174"/>
    </location>
</feature>
<organism evidence="2 3">
    <name type="scientific">Winogradskyella epiphytica</name>
    <dbReference type="NCBI Taxonomy" id="262005"/>
    <lineage>
        <taxon>Bacteria</taxon>
        <taxon>Pseudomonadati</taxon>
        <taxon>Bacteroidota</taxon>
        <taxon>Flavobacteriia</taxon>
        <taxon>Flavobacteriales</taxon>
        <taxon>Flavobacteriaceae</taxon>
        <taxon>Winogradskyella</taxon>
    </lineage>
</organism>
<evidence type="ECO:0000313" key="2">
    <source>
        <dbReference type="EMBL" id="PYE83243.1"/>
    </source>
</evidence>
<dbReference type="Pfam" id="PF14109">
    <property type="entry name" value="GldH_lipo"/>
    <property type="match status" value="1"/>
</dbReference>
<protein>
    <submittedName>
        <fullName evidence="2">Protein involved in gliding motility GldH</fullName>
    </submittedName>
</protein>
<keyword evidence="1" id="KW-0732">Signal</keyword>
<dbReference type="EMBL" id="QJTD01000001">
    <property type="protein sequence ID" value="PYE83243.1"/>
    <property type="molecule type" value="Genomic_DNA"/>
</dbReference>
<name>A0A2V4YH53_9FLAO</name>
<evidence type="ECO:0000313" key="3">
    <source>
        <dbReference type="Proteomes" id="UP000248054"/>
    </source>
</evidence>
<comment type="caution">
    <text evidence="2">The sequence shown here is derived from an EMBL/GenBank/DDBJ whole genome shotgun (WGS) entry which is preliminary data.</text>
</comment>
<evidence type="ECO:0000256" key="1">
    <source>
        <dbReference type="SAM" id="SignalP"/>
    </source>
</evidence>
<feature type="signal peptide" evidence="1">
    <location>
        <begin position="1"/>
        <end position="31"/>
    </location>
</feature>
<dbReference type="NCBIfam" id="TIGR03511">
    <property type="entry name" value="GldH_lipo"/>
    <property type="match status" value="1"/>
</dbReference>
<accession>A0A2V4YH53</accession>
<sequence>MPRQMPKLRRAKGLFLIVISGFLCFSCDSNAVFDSYKSVPNQWHKDSIASFKFEAPDTINNYNLYVNLRNTDDYKFNNLFLIVELNYPNGKAVTDTLEYKMAAPSGELLGTGFTDHKENKLWFRGYKEPFVFNEEGDYTINIQHAMRKNGDVNGLEYLEGITDIGFRVEQVQNK</sequence>
<dbReference type="Proteomes" id="UP000248054">
    <property type="component" value="Unassembled WGS sequence"/>
</dbReference>
<dbReference type="InterPro" id="IPR020018">
    <property type="entry name" value="Motility-assoc_lipoprot_GldH"/>
</dbReference>